<feature type="region of interest" description="Disordered" evidence="1">
    <location>
        <begin position="190"/>
        <end position="210"/>
    </location>
</feature>
<dbReference type="AlphaFoldDB" id="A0A7J0FRE1"/>
<evidence type="ECO:0000256" key="2">
    <source>
        <dbReference type="SAM" id="SignalP"/>
    </source>
</evidence>
<proteinExistence type="predicted"/>
<evidence type="ECO:0000256" key="1">
    <source>
        <dbReference type="SAM" id="MobiDB-lite"/>
    </source>
</evidence>
<feature type="chain" id="PRO_5029524642" evidence="2">
    <location>
        <begin position="21"/>
        <end position="222"/>
    </location>
</feature>
<sequence>MAKFAVTLTALFLFFAVISARTPIDLPENNVIDHDPSSSLPVPEADAKPTLLLPSEKTSAEIDAEDLPESETRTVDALPLTIVTFRPVNRHVPSMRAYPFRIGVRRCRHGMKPMMYPRARGGEVPYGDDMILGGERKDFDPEMFHGGVRQIPARWMRFHHHHHHDHHHGEGMPAFPFDRHHDMFAKQRFGRPFRREEEGEREEEEREEGGFMSRFRKFLNHF</sequence>
<keyword evidence="2" id="KW-0732">Signal</keyword>
<organism evidence="3 4">
    <name type="scientific">Actinidia rufa</name>
    <dbReference type="NCBI Taxonomy" id="165716"/>
    <lineage>
        <taxon>Eukaryota</taxon>
        <taxon>Viridiplantae</taxon>
        <taxon>Streptophyta</taxon>
        <taxon>Embryophyta</taxon>
        <taxon>Tracheophyta</taxon>
        <taxon>Spermatophyta</taxon>
        <taxon>Magnoliopsida</taxon>
        <taxon>eudicotyledons</taxon>
        <taxon>Gunneridae</taxon>
        <taxon>Pentapetalae</taxon>
        <taxon>asterids</taxon>
        <taxon>Ericales</taxon>
        <taxon>Actinidiaceae</taxon>
        <taxon>Actinidia</taxon>
    </lineage>
</organism>
<evidence type="ECO:0000313" key="3">
    <source>
        <dbReference type="EMBL" id="GFZ01275.1"/>
    </source>
</evidence>
<gene>
    <name evidence="3" type="ORF">Acr_14g0009100</name>
</gene>
<name>A0A7J0FRE1_9ERIC</name>
<accession>A0A7J0FRE1</accession>
<dbReference type="Proteomes" id="UP000585474">
    <property type="component" value="Unassembled WGS sequence"/>
</dbReference>
<protein>
    <submittedName>
        <fullName evidence="3">Uncharacterized protein</fullName>
    </submittedName>
</protein>
<reference evidence="3 4" key="1">
    <citation type="submission" date="2019-07" db="EMBL/GenBank/DDBJ databases">
        <title>De Novo Assembly of kiwifruit Actinidia rufa.</title>
        <authorList>
            <person name="Sugita-Konishi S."/>
            <person name="Sato K."/>
            <person name="Mori E."/>
            <person name="Abe Y."/>
            <person name="Kisaki G."/>
            <person name="Hamano K."/>
            <person name="Suezawa K."/>
            <person name="Otani M."/>
            <person name="Fukuda T."/>
            <person name="Manabe T."/>
            <person name="Gomi K."/>
            <person name="Tabuchi M."/>
            <person name="Akimitsu K."/>
            <person name="Kataoka I."/>
        </authorList>
    </citation>
    <scope>NUCLEOTIDE SEQUENCE [LARGE SCALE GENOMIC DNA]</scope>
    <source>
        <strain evidence="4">cv. Fuchu</strain>
    </source>
</reference>
<dbReference type="OrthoDB" id="1293395at2759"/>
<evidence type="ECO:0000313" key="4">
    <source>
        <dbReference type="Proteomes" id="UP000585474"/>
    </source>
</evidence>
<comment type="caution">
    <text evidence="3">The sequence shown here is derived from an EMBL/GenBank/DDBJ whole genome shotgun (WGS) entry which is preliminary data.</text>
</comment>
<keyword evidence="4" id="KW-1185">Reference proteome</keyword>
<feature type="signal peptide" evidence="2">
    <location>
        <begin position="1"/>
        <end position="20"/>
    </location>
</feature>
<dbReference type="EMBL" id="BJWL01000014">
    <property type="protein sequence ID" value="GFZ01275.1"/>
    <property type="molecule type" value="Genomic_DNA"/>
</dbReference>